<comment type="cofactor">
    <cofactor evidence="13">
        <name>Zn(2+)</name>
        <dbReference type="ChEBI" id="CHEBI:29105"/>
    </cofactor>
    <text evidence="13">Binds 1 zinc ion per subunit.</text>
</comment>
<evidence type="ECO:0000256" key="7">
    <source>
        <dbReference type="ARBA" id="ARBA00022741"/>
    </source>
</evidence>
<comment type="catalytic activity">
    <reaction evidence="12 13">
        <text>tRNA(Cys) + L-cysteine + ATP = L-cysteinyl-tRNA(Cys) + AMP + diphosphate</text>
        <dbReference type="Rhea" id="RHEA:17773"/>
        <dbReference type="Rhea" id="RHEA-COMP:9661"/>
        <dbReference type="Rhea" id="RHEA-COMP:9679"/>
        <dbReference type="ChEBI" id="CHEBI:30616"/>
        <dbReference type="ChEBI" id="CHEBI:33019"/>
        <dbReference type="ChEBI" id="CHEBI:35235"/>
        <dbReference type="ChEBI" id="CHEBI:78442"/>
        <dbReference type="ChEBI" id="CHEBI:78517"/>
        <dbReference type="ChEBI" id="CHEBI:456215"/>
        <dbReference type="EC" id="6.1.1.16"/>
    </reaction>
</comment>
<dbReference type="Gene3D" id="1.20.120.1910">
    <property type="entry name" value="Cysteine-tRNA ligase, C-terminal anti-codon recognition domain"/>
    <property type="match status" value="1"/>
</dbReference>
<evidence type="ECO:0000256" key="4">
    <source>
        <dbReference type="ARBA" id="ARBA00022490"/>
    </source>
</evidence>
<dbReference type="Proteomes" id="UP000562984">
    <property type="component" value="Unassembled WGS sequence"/>
</dbReference>
<dbReference type="EC" id="6.1.1.16" evidence="13"/>
<evidence type="ECO:0000256" key="13">
    <source>
        <dbReference type="HAMAP-Rule" id="MF_00041"/>
    </source>
</evidence>
<evidence type="ECO:0000313" key="17">
    <source>
        <dbReference type="Proteomes" id="UP000562984"/>
    </source>
</evidence>
<dbReference type="InterPro" id="IPR015273">
    <property type="entry name" value="Cys-tRNA-synt_Ia_DALR"/>
</dbReference>
<dbReference type="PRINTS" id="PR00983">
    <property type="entry name" value="TRNASYNTHCYS"/>
</dbReference>
<dbReference type="InterPro" id="IPR056411">
    <property type="entry name" value="CysS_C"/>
</dbReference>
<evidence type="ECO:0000256" key="2">
    <source>
        <dbReference type="ARBA" id="ARBA00005594"/>
    </source>
</evidence>
<feature type="short sequence motif" description="'KMSKS' region" evidence="13">
    <location>
        <begin position="264"/>
        <end position="268"/>
    </location>
</feature>
<reference evidence="16 17" key="1">
    <citation type="submission" date="2020-05" db="EMBL/GenBank/DDBJ databases">
        <title>Nakamurella sp. DB0629 isolated from air conditioner.</title>
        <authorList>
            <person name="Kim D.H."/>
            <person name="Kim D.-U."/>
        </authorList>
    </citation>
    <scope>NUCLEOTIDE SEQUENCE [LARGE SCALE GENOMIC DNA]</scope>
    <source>
        <strain evidence="16 17">DB0629</strain>
    </source>
</reference>
<dbReference type="Gene3D" id="3.40.50.620">
    <property type="entry name" value="HUPs"/>
    <property type="match status" value="1"/>
</dbReference>
<feature type="binding site" evidence="13">
    <location>
        <position position="267"/>
    </location>
    <ligand>
        <name>ATP</name>
        <dbReference type="ChEBI" id="CHEBI:30616"/>
    </ligand>
</feature>
<dbReference type="Pfam" id="PF23493">
    <property type="entry name" value="CysS_C"/>
    <property type="match status" value="1"/>
</dbReference>
<feature type="region of interest" description="Disordered" evidence="14">
    <location>
        <begin position="517"/>
        <end position="601"/>
    </location>
</feature>
<gene>
    <name evidence="13" type="primary">cysS</name>
    <name evidence="16" type="ORF">HKD39_07160</name>
</gene>
<feature type="short sequence motif" description="'HIGH' region" evidence="13">
    <location>
        <begin position="31"/>
        <end position="41"/>
    </location>
</feature>
<dbReference type="SUPFAM" id="SSF52374">
    <property type="entry name" value="Nucleotidylyl transferase"/>
    <property type="match status" value="1"/>
</dbReference>
<feature type="compositionally biased region" description="Basic and acidic residues" evidence="14">
    <location>
        <begin position="379"/>
        <end position="388"/>
    </location>
</feature>
<evidence type="ECO:0000256" key="6">
    <source>
        <dbReference type="ARBA" id="ARBA00022723"/>
    </source>
</evidence>
<feature type="binding site" evidence="13">
    <location>
        <position position="233"/>
    </location>
    <ligand>
        <name>Zn(2+)</name>
        <dbReference type="ChEBI" id="CHEBI:29105"/>
    </ligand>
</feature>
<dbReference type="GO" id="GO:0005829">
    <property type="term" value="C:cytosol"/>
    <property type="evidence" value="ECO:0007669"/>
    <property type="project" value="TreeGrafter"/>
</dbReference>
<feature type="binding site" evidence="13">
    <location>
        <position position="208"/>
    </location>
    <ligand>
        <name>Zn(2+)</name>
        <dbReference type="ChEBI" id="CHEBI:29105"/>
    </ligand>
</feature>
<feature type="binding site" evidence="13">
    <location>
        <position position="29"/>
    </location>
    <ligand>
        <name>Zn(2+)</name>
        <dbReference type="ChEBI" id="CHEBI:29105"/>
    </ligand>
</feature>
<sequence>MALHLYDTATRSVRPFEPIVPGEVSLYHCGATVQAAPHIGHLRGAAIVYDVLRRWLEYSGYRVTQVRNVTDIDDKILAKAADAGVPWWAWAAQNERAFTAAYELLGCLAPTVEPRATGHIPQIHALIGELIDAGKAYAAAGDVYFDVRADPRYGFLSGQKIDEMNQGETEGQGKKDPADFTLWKAAKPGEPSWGSPWGPGRPGWHIECSAMARTYLGDAFDIHGGGLDLVFPHHENEAAQSEGAGLEFARYWMHSFWVTMGGEKMSKSLGNTLSVEAITERVRPIELRYYLVSVHYRSVIEYSPGALDDAAKAFRRIEAFLDRAVELLPAAHPRGAHPGSADPSSAVASTADPRSAAPSSAGFSGGTPNAESAGASAEARAETRDVEPGRPQTHRQVPPAFAAAMDDDLSVPRALAVVHDTVRAGNSALDAGDFEAARASAEAVRAMLGVLGLDPAAAPWRAGAEGAADSGQTRALTDAVEALVTALLQQRQQARAAKDFAAADAIRDQLTAAGIVVKDGPQGSTWSVTSQRGPGQQDPNEQPAGQPNVGQQGVTEQRADQSTADRPDTEQRSSRRDYDTGQPNTSQSDADHQDASQQGAK</sequence>
<evidence type="ECO:0000259" key="15">
    <source>
        <dbReference type="SMART" id="SM00840"/>
    </source>
</evidence>
<evidence type="ECO:0000256" key="5">
    <source>
        <dbReference type="ARBA" id="ARBA00022598"/>
    </source>
</evidence>
<dbReference type="GO" id="GO:0004817">
    <property type="term" value="F:cysteine-tRNA ligase activity"/>
    <property type="evidence" value="ECO:0007669"/>
    <property type="project" value="UniProtKB-UniRule"/>
</dbReference>
<protein>
    <recommendedName>
        <fullName evidence="13">Cysteine--tRNA ligase</fullName>
        <ecNumber evidence="13">6.1.1.16</ecNumber>
    </recommendedName>
    <alternativeName>
        <fullName evidence="13">Cysteinyl-tRNA synthetase</fullName>
        <shortName evidence="13">CysRS</shortName>
    </alternativeName>
</protein>
<dbReference type="InterPro" id="IPR014729">
    <property type="entry name" value="Rossmann-like_a/b/a_fold"/>
</dbReference>
<dbReference type="FunFam" id="3.40.50.620:FF:000068">
    <property type="entry name" value="Cysteine--tRNA ligase"/>
    <property type="match status" value="1"/>
</dbReference>
<keyword evidence="7 13" id="KW-0547">Nucleotide-binding</keyword>
<evidence type="ECO:0000256" key="12">
    <source>
        <dbReference type="ARBA" id="ARBA00047398"/>
    </source>
</evidence>
<evidence type="ECO:0000256" key="8">
    <source>
        <dbReference type="ARBA" id="ARBA00022833"/>
    </source>
</evidence>
<dbReference type="SMART" id="SM00840">
    <property type="entry name" value="DALR_2"/>
    <property type="match status" value="1"/>
</dbReference>
<dbReference type="HAMAP" id="MF_00041">
    <property type="entry name" value="Cys_tRNA_synth"/>
    <property type="match status" value="1"/>
</dbReference>
<evidence type="ECO:0000313" key="16">
    <source>
        <dbReference type="EMBL" id="NNG35492.1"/>
    </source>
</evidence>
<feature type="compositionally biased region" description="Basic and acidic residues" evidence="14">
    <location>
        <begin position="557"/>
        <end position="579"/>
    </location>
</feature>
<keyword evidence="8 13" id="KW-0862">Zinc</keyword>
<evidence type="ECO:0000256" key="11">
    <source>
        <dbReference type="ARBA" id="ARBA00023146"/>
    </source>
</evidence>
<evidence type="ECO:0000256" key="3">
    <source>
        <dbReference type="ARBA" id="ARBA00011245"/>
    </source>
</evidence>
<accession>A0A849AF70</accession>
<keyword evidence="10 13" id="KW-0648">Protein biosynthesis</keyword>
<comment type="caution">
    <text evidence="16">The sequence shown here is derived from an EMBL/GenBank/DDBJ whole genome shotgun (WGS) entry which is preliminary data.</text>
</comment>
<name>A0A849AF70_9ACTN</name>
<comment type="subcellular location">
    <subcellularLocation>
        <location evidence="1 13">Cytoplasm</location>
    </subcellularLocation>
</comment>
<dbReference type="Pfam" id="PF01406">
    <property type="entry name" value="tRNA-synt_1e"/>
    <property type="match status" value="1"/>
</dbReference>
<keyword evidence="4 13" id="KW-0963">Cytoplasm</keyword>
<keyword evidence="17" id="KW-1185">Reference proteome</keyword>
<evidence type="ECO:0000256" key="10">
    <source>
        <dbReference type="ARBA" id="ARBA00022917"/>
    </source>
</evidence>
<feature type="binding site" evidence="13">
    <location>
        <position position="237"/>
    </location>
    <ligand>
        <name>Zn(2+)</name>
        <dbReference type="ChEBI" id="CHEBI:29105"/>
    </ligand>
</feature>
<evidence type="ECO:0000256" key="1">
    <source>
        <dbReference type="ARBA" id="ARBA00004496"/>
    </source>
</evidence>
<keyword evidence="5 13" id="KW-0436">Ligase</keyword>
<dbReference type="SUPFAM" id="SSF47323">
    <property type="entry name" value="Anticodon-binding domain of a subclass of class I aminoacyl-tRNA synthetases"/>
    <property type="match status" value="1"/>
</dbReference>
<dbReference type="GO" id="GO:0008270">
    <property type="term" value="F:zinc ion binding"/>
    <property type="evidence" value="ECO:0007669"/>
    <property type="project" value="UniProtKB-UniRule"/>
</dbReference>
<dbReference type="Pfam" id="PF09190">
    <property type="entry name" value="DALR_2"/>
    <property type="match status" value="1"/>
</dbReference>
<keyword evidence="11 13" id="KW-0030">Aminoacyl-tRNA synthetase</keyword>
<dbReference type="InterPro" id="IPR024909">
    <property type="entry name" value="Cys-tRNA/MSH_ligase"/>
</dbReference>
<keyword evidence="6 13" id="KW-0479">Metal-binding</keyword>
<comment type="similarity">
    <text evidence="2 13">Belongs to the class-I aminoacyl-tRNA synthetase family.</text>
</comment>
<comment type="subunit">
    <text evidence="3 13">Monomer.</text>
</comment>
<dbReference type="InterPro" id="IPR032678">
    <property type="entry name" value="tRNA-synt_1_cat_dom"/>
</dbReference>
<feature type="region of interest" description="Disordered" evidence="14">
    <location>
        <begin position="332"/>
        <end position="397"/>
    </location>
</feature>
<dbReference type="GO" id="GO:0005524">
    <property type="term" value="F:ATP binding"/>
    <property type="evidence" value="ECO:0007669"/>
    <property type="project" value="UniProtKB-UniRule"/>
</dbReference>
<feature type="compositionally biased region" description="Polar residues" evidence="14">
    <location>
        <begin position="522"/>
        <end position="556"/>
    </location>
</feature>
<dbReference type="PANTHER" id="PTHR10890">
    <property type="entry name" value="CYSTEINYL-TRNA SYNTHETASE"/>
    <property type="match status" value="1"/>
</dbReference>
<organism evidence="16 17">
    <name type="scientific">Nakamurella aerolata</name>
    <dbReference type="NCBI Taxonomy" id="1656892"/>
    <lineage>
        <taxon>Bacteria</taxon>
        <taxon>Bacillati</taxon>
        <taxon>Actinomycetota</taxon>
        <taxon>Actinomycetes</taxon>
        <taxon>Nakamurellales</taxon>
        <taxon>Nakamurellaceae</taxon>
        <taxon>Nakamurella</taxon>
    </lineage>
</organism>
<dbReference type="PANTHER" id="PTHR10890:SF30">
    <property type="entry name" value="CYSTEINE--TRNA LIGASE"/>
    <property type="match status" value="1"/>
</dbReference>
<evidence type="ECO:0000256" key="14">
    <source>
        <dbReference type="SAM" id="MobiDB-lite"/>
    </source>
</evidence>
<feature type="domain" description="Cysteinyl-tRNA synthetase class Ia DALR" evidence="15">
    <location>
        <begin position="400"/>
        <end position="459"/>
    </location>
</feature>
<dbReference type="InterPro" id="IPR015803">
    <property type="entry name" value="Cys-tRNA-ligase"/>
</dbReference>
<dbReference type="NCBIfam" id="TIGR00435">
    <property type="entry name" value="cysS"/>
    <property type="match status" value="1"/>
</dbReference>
<dbReference type="CDD" id="cd00672">
    <property type="entry name" value="CysRS_core"/>
    <property type="match status" value="1"/>
</dbReference>
<keyword evidence="9 13" id="KW-0067">ATP-binding</keyword>
<dbReference type="AlphaFoldDB" id="A0A849AF70"/>
<proteinExistence type="inferred from homology"/>
<dbReference type="InterPro" id="IPR009080">
    <property type="entry name" value="tRNAsynth_Ia_anticodon-bd"/>
</dbReference>
<dbReference type="EMBL" id="JABEND010000003">
    <property type="protein sequence ID" value="NNG35492.1"/>
    <property type="molecule type" value="Genomic_DNA"/>
</dbReference>
<evidence type="ECO:0000256" key="9">
    <source>
        <dbReference type="ARBA" id="ARBA00022840"/>
    </source>
</evidence>
<dbReference type="GO" id="GO:0006423">
    <property type="term" value="P:cysteinyl-tRNA aminoacylation"/>
    <property type="evidence" value="ECO:0007669"/>
    <property type="project" value="UniProtKB-UniRule"/>
</dbReference>